<dbReference type="EMBL" id="CM031821">
    <property type="protein sequence ID" value="KAG6631861.1"/>
    <property type="molecule type" value="Genomic_DNA"/>
</dbReference>
<feature type="region of interest" description="Disordered" evidence="1">
    <location>
        <begin position="96"/>
        <end position="136"/>
    </location>
</feature>
<dbReference type="GO" id="GO:0046872">
    <property type="term" value="F:metal ion binding"/>
    <property type="evidence" value="ECO:0007669"/>
    <property type="project" value="InterPro"/>
</dbReference>
<feature type="domain" description="HMA" evidence="2">
    <location>
        <begin position="138"/>
        <end position="205"/>
    </location>
</feature>
<proteinExistence type="predicted"/>
<feature type="compositionally biased region" description="Basic and acidic residues" evidence="1">
    <location>
        <begin position="205"/>
        <end position="222"/>
    </location>
</feature>
<dbReference type="InterPro" id="IPR006121">
    <property type="entry name" value="HMA_dom"/>
</dbReference>
<sequence>MGKKKNKNSNQKTNENVNVNENKKKDNDEGEKKKQEANPISPAVLKIDMHCEGCASKIIRCVRGFEGVEGAKADMEANKLTVVGNVDPTELRDKLAEKTKKKVDLLSPQPKKDNKANDKSDQKPEKKADDKKPKEAPVTTVMFKVDLHCQGCIEKIRKTVSKTKGFKDMDIDTKKDLVTVKGTMDAKTLAQNLKEKLKRQVEIVPPKKEKEGGGEVGEKKDGNGGGGGKKKGGGGDAGQEENAAGIAKVEGIQGNRMDQFMVQHPGYGFGYGYGNFYGHGYQGYGQPGPYGPYGQPGYGHGSMVGEHLHAQHLHAPQMFSDENPNACSVM</sequence>
<dbReference type="OrthoDB" id="773760at2759"/>
<dbReference type="SUPFAM" id="SSF55008">
    <property type="entry name" value="HMA, heavy metal-associated domain"/>
    <property type="match status" value="2"/>
</dbReference>
<dbReference type="PANTHER" id="PTHR46413:SF2">
    <property type="entry name" value="HEAVY METAL-ASSOCIATED ISOPRENYLATED PLANT PROTEIN 3"/>
    <property type="match status" value="1"/>
</dbReference>
<evidence type="ECO:0000313" key="3">
    <source>
        <dbReference type="EMBL" id="KAG6631861.1"/>
    </source>
</evidence>
<organism evidence="3 5">
    <name type="scientific">Carya illinoinensis</name>
    <name type="common">Pecan</name>
    <dbReference type="NCBI Taxonomy" id="32201"/>
    <lineage>
        <taxon>Eukaryota</taxon>
        <taxon>Viridiplantae</taxon>
        <taxon>Streptophyta</taxon>
        <taxon>Embryophyta</taxon>
        <taxon>Tracheophyta</taxon>
        <taxon>Spermatophyta</taxon>
        <taxon>Magnoliopsida</taxon>
        <taxon>eudicotyledons</taxon>
        <taxon>Gunneridae</taxon>
        <taxon>Pentapetalae</taxon>
        <taxon>rosids</taxon>
        <taxon>fabids</taxon>
        <taxon>Fagales</taxon>
        <taxon>Juglandaceae</taxon>
        <taxon>Carya</taxon>
    </lineage>
</organism>
<accession>A0A8T1NQ95</accession>
<feature type="region of interest" description="Disordered" evidence="1">
    <location>
        <begin position="1"/>
        <end position="40"/>
    </location>
</feature>
<dbReference type="PANTHER" id="PTHR46413">
    <property type="entry name" value="HEAVY METAL-ASSOCIATED ISOPRENYLATED PLANT PROTEIN 6"/>
    <property type="match status" value="1"/>
</dbReference>
<evidence type="ECO:0000313" key="4">
    <source>
        <dbReference type="EMBL" id="KAG6681989.1"/>
    </source>
</evidence>
<gene>
    <name evidence="3" type="ORF">CIPAW_13G118900</name>
    <name evidence="4" type="ORF">I3842_13G117200</name>
</gene>
<protein>
    <recommendedName>
        <fullName evidence="2">HMA domain-containing protein</fullName>
    </recommendedName>
</protein>
<evidence type="ECO:0000256" key="1">
    <source>
        <dbReference type="SAM" id="MobiDB-lite"/>
    </source>
</evidence>
<dbReference type="InterPro" id="IPR036163">
    <property type="entry name" value="HMA_dom_sf"/>
</dbReference>
<dbReference type="AlphaFoldDB" id="A0A8T1NQ95"/>
<feature type="compositionally biased region" description="Basic and acidic residues" evidence="1">
    <location>
        <begin position="96"/>
        <end position="135"/>
    </location>
</feature>
<feature type="compositionally biased region" description="Low complexity" evidence="1">
    <location>
        <begin position="8"/>
        <end position="20"/>
    </location>
</feature>
<evidence type="ECO:0000313" key="5">
    <source>
        <dbReference type="Proteomes" id="UP000811609"/>
    </source>
</evidence>
<feature type="domain" description="HMA" evidence="2">
    <location>
        <begin position="40"/>
        <end position="103"/>
    </location>
</feature>
<dbReference type="Pfam" id="PF00403">
    <property type="entry name" value="HMA"/>
    <property type="match status" value="2"/>
</dbReference>
<dbReference type="Proteomes" id="UP000811609">
    <property type="component" value="Chromosome 13"/>
</dbReference>
<comment type="caution">
    <text evidence="3">The sequence shown here is derived from an EMBL/GenBank/DDBJ whole genome shotgun (WGS) entry which is preliminary data.</text>
</comment>
<dbReference type="InterPro" id="IPR044594">
    <property type="entry name" value="HIPP01/3/5/6"/>
</dbReference>
<feature type="compositionally biased region" description="Basic and acidic residues" evidence="1">
    <location>
        <begin position="21"/>
        <end position="36"/>
    </location>
</feature>
<dbReference type="Gene3D" id="3.30.70.100">
    <property type="match status" value="2"/>
</dbReference>
<dbReference type="CDD" id="cd00371">
    <property type="entry name" value="HMA"/>
    <property type="match status" value="2"/>
</dbReference>
<keyword evidence="5" id="KW-1185">Reference proteome</keyword>
<reference evidence="4" key="2">
    <citation type="submission" date="2021-01" db="EMBL/GenBank/DDBJ databases">
        <authorList>
            <person name="Lovell J.T."/>
            <person name="Bentley N."/>
            <person name="Bhattarai G."/>
            <person name="Jenkins J.W."/>
            <person name="Sreedasyam A."/>
            <person name="Alarcon Y."/>
            <person name="Bock C."/>
            <person name="Boston L."/>
            <person name="Carlson J."/>
            <person name="Cervantes K."/>
            <person name="Clermont K."/>
            <person name="Krom N."/>
            <person name="Kubenka K."/>
            <person name="Mamidi S."/>
            <person name="Mattison C."/>
            <person name="Monteros M."/>
            <person name="Pisani C."/>
            <person name="Plott C."/>
            <person name="Rajasekar S."/>
            <person name="Rhein H.S."/>
            <person name="Rohla C."/>
            <person name="Song M."/>
            <person name="Hilaire R.S."/>
            <person name="Shu S."/>
            <person name="Wells L."/>
            <person name="Wang X."/>
            <person name="Webber J."/>
            <person name="Heerema R.J."/>
            <person name="Klein P."/>
            <person name="Conner P."/>
            <person name="Grauke L."/>
            <person name="Grimwood J."/>
            <person name="Schmutz J."/>
            <person name="Randall J.J."/>
        </authorList>
    </citation>
    <scope>NUCLEOTIDE SEQUENCE</scope>
    <source>
        <tissue evidence="4">Leaf</tissue>
    </source>
</reference>
<dbReference type="EMBL" id="CM031837">
    <property type="protein sequence ID" value="KAG6681989.1"/>
    <property type="molecule type" value="Genomic_DNA"/>
</dbReference>
<feature type="region of interest" description="Disordered" evidence="1">
    <location>
        <begin position="205"/>
        <end position="240"/>
    </location>
</feature>
<dbReference type="PROSITE" id="PS50846">
    <property type="entry name" value="HMA_2"/>
    <property type="match status" value="2"/>
</dbReference>
<evidence type="ECO:0000259" key="2">
    <source>
        <dbReference type="PROSITE" id="PS50846"/>
    </source>
</evidence>
<reference evidence="3" key="1">
    <citation type="submission" date="2020-12" db="EMBL/GenBank/DDBJ databases">
        <title>WGS assembly of Carya illinoinensis cv. Pawnee.</title>
        <authorList>
            <person name="Platts A."/>
            <person name="Shu S."/>
            <person name="Wright S."/>
            <person name="Barry K."/>
            <person name="Edger P."/>
            <person name="Pires J.C."/>
            <person name="Schmutz J."/>
        </authorList>
    </citation>
    <scope>NUCLEOTIDE SEQUENCE</scope>
    <source>
        <tissue evidence="3">Leaf</tissue>
    </source>
</reference>
<dbReference type="Proteomes" id="UP000811246">
    <property type="component" value="Chromosome 13"/>
</dbReference>
<name>A0A8T1NQ95_CARIL</name>